<dbReference type="Proteomes" id="UP000178532">
    <property type="component" value="Unassembled WGS sequence"/>
</dbReference>
<feature type="domain" description="Glycosyltransferase RgtA/B/C/D-like" evidence="9">
    <location>
        <begin position="73"/>
        <end position="231"/>
    </location>
</feature>
<evidence type="ECO:0000256" key="2">
    <source>
        <dbReference type="ARBA" id="ARBA00022475"/>
    </source>
</evidence>
<feature type="transmembrane region" description="Helical" evidence="8">
    <location>
        <begin position="9"/>
        <end position="27"/>
    </location>
</feature>
<protein>
    <recommendedName>
        <fullName evidence="9">Glycosyltransferase RgtA/B/C/D-like domain-containing protein</fullName>
    </recommendedName>
</protein>
<evidence type="ECO:0000256" key="1">
    <source>
        <dbReference type="ARBA" id="ARBA00004651"/>
    </source>
</evidence>
<name>A0A1F6DKA4_9BACT</name>
<dbReference type="STRING" id="1798495.A3C19_01665"/>
<keyword evidence="4" id="KW-0808">Transferase</keyword>
<gene>
    <name evidence="10" type="ORF">A3C19_01665</name>
</gene>
<evidence type="ECO:0000256" key="6">
    <source>
        <dbReference type="ARBA" id="ARBA00022989"/>
    </source>
</evidence>
<sequence length="462" mass="51308">MGFLRAHKVEVGIFVLALLVRLFYFGLSLEVNNGNITNTVAAADGYFTVSQNLIDGHGLSSDAALPYTPYSFRPPLFHFFIAGAYALFGSYWGVIFLQIVLASLLPLLGMRLAGYFIENRRILIALGIFLALEPSSILYSVFLYSEIFFTLWLYAAIWALFAYLKKDQSRYLALSAFLLGLATLTRPTTEYVPVVMGAVLLWNHRGSIFSRKILVDVGVYAAVFLLTIAPWVYRNYVVFGVAGISPQTGVNLYTQLLPTVYSIERGTTFQKEYEALMAAGVHGPNEADITEGRKDTAIAVPLLLDHPKGLTLSMLNSGWNFFVLDGTFNFLRHIQIRPEEMIGKPSLVALFSDPAAVSAYILRNLNSPVIFSILLARAMWVSITILFLLGVWRYGKSRGMSSHATVALLIVLYFAATSLLSGFGLTARYRLPVNVFIVAFAFYEIAAITPRLLQKVKRLHAS</sequence>
<evidence type="ECO:0000313" key="11">
    <source>
        <dbReference type="Proteomes" id="UP000178532"/>
    </source>
</evidence>
<feature type="transmembrane region" description="Helical" evidence="8">
    <location>
        <begin position="369"/>
        <end position="392"/>
    </location>
</feature>
<evidence type="ECO:0000256" key="8">
    <source>
        <dbReference type="SAM" id="Phobius"/>
    </source>
</evidence>
<feature type="transmembrane region" description="Helical" evidence="8">
    <location>
        <begin position="213"/>
        <end position="233"/>
    </location>
</feature>
<accession>A0A1F6DKA4</accession>
<keyword evidence="7 8" id="KW-0472">Membrane</keyword>
<dbReference type="InterPro" id="IPR038731">
    <property type="entry name" value="RgtA/B/C-like"/>
</dbReference>
<evidence type="ECO:0000256" key="3">
    <source>
        <dbReference type="ARBA" id="ARBA00022676"/>
    </source>
</evidence>
<dbReference type="PANTHER" id="PTHR33908:SF11">
    <property type="entry name" value="MEMBRANE PROTEIN"/>
    <property type="match status" value="1"/>
</dbReference>
<feature type="transmembrane region" description="Helical" evidence="8">
    <location>
        <begin position="122"/>
        <end position="141"/>
    </location>
</feature>
<comment type="subcellular location">
    <subcellularLocation>
        <location evidence="1">Cell membrane</location>
        <topology evidence="1">Multi-pass membrane protein</topology>
    </subcellularLocation>
</comment>
<feature type="transmembrane region" description="Helical" evidence="8">
    <location>
        <begin position="404"/>
        <end position="425"/>
    </location>
</feature>
<dbReference type="EMBL" id="MFLI01000020">
    <property type="protein sequence ID" value="OGG61442.1"/>
    <property type="molecule type" value="Genomic_DNA"/>
</dbReference>
<organism evidence="10 11">
    <name type="scientific">Candidatus Kaiserbacteria bacterium RIFCSPHIGHO2_02_FULL_54_22</name>
    <dbReference type="NCBI Taxonomy" id="1798495"/>
    <lineage>
        <taxon>Bacteria</taxon>
        <taxon>Candidatus Kaiseribacteriota</taxon>
    </lineage>
</organism>
<keyword evidence="2" id="KW-1003">Cell membrane</keyword>
<keyword evidence="3" id="KW-0328">Glycosyltransferase</keyword>
<keyword evidence="6 8" id="KW-1133">Transmembrane helix</keyword>
<evidence type="ECO:0000313" key="10">
    <source>
        <dbReference type="EMBL" id="OGG61442.1"/>
    </source>
</evidence>
<keyword evidence="5 8" id="KW-0812">Transmembrane</keyword>
<proteinExistence type="predicted"/>
<comment type="caution">
    <text evidence="10">The sequence shown here is derived from an EMBL/GenBank/DDBJ whole genome shotgun (WGS) entry which is preliminary data.</text>
</comment>
<evidence type="ECO:0000259" key="9">
    <source>
        <dbReference type="Pfam" id="PF13231"/>
    </source>
</evidence>
<dbReference type="PANTHER" id="PTHR33908">
    <property type="entry name" value="MANNOSYLTRANSFERASE YKCB-RELATED"/>
    <property type="match status" value="1"/>
</dbReference>
<dbReference type="AlphaFoldDB" id="A0A1F6DKA4"/>
<evidence type="ECO:0000256" key="5">
    <source>
        <dbReference type="ARBA" id="ARBA00022692"/>
    </source>
</evidence>
<feature type="transmembrane region" description="Helical" evidence="8">
    <location>
        <begin position="431"/>
        <end position="453"/>
    </location>
</feature>
<dbReference type="GO" id="GO:0016763">
    <property type="term" value="F:pentosyltransferase activity"/>
    <property type="evidence" value="ECO:0007669"/>
    <property type="project" value="TreeGrafter"/>
</dbReference>
<feature type="transmembrane region" description="Helical" evidence="8">
    <location>
        <begin position="77"/>
        <end position="110"/>
    </location>
</feature>
<dbReference type="InterPro" id="IPR050297">
    <property type="entry name" value="LipidA_mod_glycosyltrf_83"/>
</dbReference>
<feature type="transmembrane region" description="Helical" evidence="8">
    <location>
        <begin position="147"/>
        <end position="164"/>
    </location>
</feature>
<evidence type="ECO:0000256" key="4">
    <source>
        <dbReference type="ARBA" id="ARBA00022679"/>
    </source>
</evidence>
<dbReference type="GO" id="GO:0009103">
    <property type="term" value="P:lipopolysaccharide biosynthetic process"/>
    <property type="evidence" value="ECO:0007669"/>
    <property type="project" value="UniProtKB-ARBA"/>
</dbReference>
<dbReference type="GO" id="GO:0005886">
    <property type="term" value="C:plasma membrane"/>
    <property type="evidence" value="ECO:0007669"/>
    <property type="project" value="UniProtKB-SubCell"/>
</dbReference>
<evidence type="ECO:0000256" key="7">
    <source>
        <dbReference type="ARBA" id="ARBA00023136"/>
    </source>
</evidence>
<dbReference type="Pfam" id="PF13231">
    <property type="entry name" value="PMT_2"/>
    <property type="match status" value="1"/>
</dbReference>
<reference evidence="10 11" key="1">
    <citation type="journal article" date="2016" name="Nat. Commun.">
        <title>Thousands of microbial genomes shed light on interconnected biogeochemical processes in an aquifer system.</title>
        <authorList>
            <person name="Anantharaman K."/>
            <person name="Brown C.T."/>
            <person name="Hug L.A."/>
            <person name="Sharon I."/>
            <person name="Castelle C.J."/>
            <person name="Probst A.J."/>
            <person name="Thomas B.C."/>
            <person name="Singh A."/>
            <person name="Wilkins M.J."/>
            <person name="Karaoz U."/>
            <person name="Brodie E.L."/>
            <person name="Williams K.H."/>
            <person name="Hubbard S.S."/>
            <person name="Banfield J.F."/>
        </authorList>
    </citation>
    <scope>NUCLEOTIDE SEQUENCE [LARGE SCALE GENOMIC DNA]</scope>
</reference>